<dbReference type="EMBL" id="FNJR01000007">
    <property type="protein sequence ID" value="SDP67161.1"/>
    <property type="molecule type" value="Genomic_DNA"/>
</dbReference>
<dbReference type="SUPFAM" id="SSF50494">
    <property type="entry name" value="Trypsin-like serine proteases"/>
    <property type="match status" value="1"/>
</dbReference>
<keyword evidence="1" id="KW-0472">Membrane</keyword>
<dbReference type="Gene3D" id="2.120.10.30">
    <property type="entry name" value="TolB, C-terminal domain"/>
    <property type="match status" value="1"/>
</dbReference>
<evidence type="ECO:0000313" key="4">
    <source>
        <dbReference type="Proteomes" id="UP000199497"/>
    </source>
</evidence>
<gene>
    <name evidence="3" type="ORF">SAMN04487905_1073</name>
</gene>
<dbReference type="OrthoDB" id="134501at2"/>
<dbReference type="Pfam" id="PF20703">
    <property type="entry name" value="nSTAND1"/>
    <property type="match status" value="1"/>
</dbReference>
<proteinExistence type="predicted"/>
<dbReference type="InterPro" id="IPR043504">
    <property type="entry name" value="Peptidase_S1_PA_chymotrypsin"/>
</dbReference>
<evidence type="ECO:0000313" key="3">
    <source>
        <dbReference type="EMBL" id="SDP67161.1"/>
    </source>
</evidence>
<dbReference type="Pfam" id="PF13365">
    <property type="entry name" value="Trypsin_2"/>
    <property type="match status" value="1"/>
</dbReference>
<dbReference type="Proteomes" id="UP000199497">
    <property type="component" value="Unassembled WGS sequence"/>
</dbReference>
<dbReference type="STRING" id="405564.SAMN04487905_1073"/>
<evidence type="ECO:0000259" key="2">
    <source>
        <dbReference type="Pfam" id="PF20703"/>
    </source>
</evidence>
<keyword evidence="4" id="KW-1185">Reference proteome</keyword>
<dbReference type="Gene3D" id="3.40.50.300">
    <property type="entry name" value="P-loop containing nucleotide triphosphate hydrolases"/>
    <property type="match status" value="1"/>
</dbReference>
<keyword evidence="1" id="KW-0812">Transmembrane</keyword>
<dbReference type="SUPFAM" id="SSF82171">
    <property type="entry name" value="DPP6 N-terminal domain-like"/>
    <property type="match status" value="1"/>
</dbReference>
<dbReference type="SUPFAM" id="SSF69322">
    <property type="entry name" value="Tricorn protease domain 2"/>
    <property type="match status" value="1"/>
</dbReference>
<dbReference type="InterPro" id="IPR009003">
    <property type="entry name" value="Peptidase_S1_PA"/>
</dbReference>
<dbReference type="Gene3D" id="2.40.10.10">
    <property type="entry name" value="Trypsin-like serine proteases"/>
    <property type="match status" value="2"/>
</dbReference>
<name>A0A1H0ULX7_9ACTN</name>
<sequence length="1431" mass="156184">MTEAQERDGEEAEPVLVSAVVRVKGSDGAIGGAGFLIASDLVLTCAHVVSDALDRPRQDTVEAGAEVTVDVPLANNADGVDGSDYSAEVRHWIPIRPDQTGDIAVLRLRNPISGSRPLPMIDPESGVWDHNTRAVGFTDDNPDGIWQSGRFLGPTGQGWIQLSRTDSEAVVVQGGFSGSPVWDNELGAAVGMMVAAQPVREVQQAFALRTRTLLREVPELAPFVSPATPFRGLSAFQEGDADVFFGRDDDIERVITTLRGDHPTVTVYGPSGCGKSSLALAGVVPRMRQDGYRILRVDATRFASLRAALATELFESVRSGQYGPPRVRSADRVDQWLSELGLADAFHRVTGEPAARLLVVLDQAEALLNHPEQRLAEAIGLLFPKQQPADPQVLVTLRADFMDAALSDAHLGPALKRGVTLPLTPMTRNQLHAVITEPIKHIPTVDYDPGLDRRILDDARGEPGILPLLSFVLTQLWENKASGRLRASTYEAIGGVSGALRRHAEEVWKECVPPEEEAEARRLLTGLVRVLPGSEAPLRRALTREEAGERRWRLAQALAGQERRLLVLYGGDGRPETAELTHEALITAWPDLAELVRANADFLAVRAEVQHDLERWRKADRPADLLPRSLQLAAVEARLRDREADLTEEQRDFLALARRRQRTRRVQVRAGWVAVTVVVALIAMLGISLVQESRVSAQREAEGKSRTLAVQSDELTSSNPGQAALTALAAYEIAPTQEARSALMRRYLELKDAAWVLSGAEGPIQASDMSADGRVTLATSTGGRATLFVRTAKGRIRQEQLRLAHNVLSPVVSRDGRRIAYLREADGVVVWHDVAPSAKKLVGPAHLLRSGQIKHYTTGTQWGQHKIMDFSPDARRLVGVSTEGNWASSQHPVRVWNLETGELRMLPKQISGLREVWFGADENTLVARRSTGPETLEDSVVTVDITEGTLRTLAKETNSSATEVSGDGSVVIVCRDGPGADNERVARYEAIDVSDGQTLRRYQRGSDISCSETTVDETGEHFAVPRVGVGEWDLVDTRNDKKPQPFFGPDVDDGSHLPLLGTPHEPVIVTMDEDTGVTGSALLRSHGGTAYSPPKLLGDGSRMVVRMGEDGRSLRVMETEGEERIIAEVDSNAETPPDANQEIQVNHAETLVADVADRNRITVRALPSLHKVAEFTTAEPPVGEGGKPELLRFHFLGDDRLVTLSGTRVEHWDAREGRRLSQPIDLRDLQLTTRDQPTYFVGSHPEPGYVGVTVSREPDVHAVNLRTGKENKELRLRLGDDLNVAVFLEDPRYVAVKTTGGMVELWSVQSGQPATRAVGPLGPLNPNRWAAGTLEGSGFFLANNSSVRFLKADDPGDRETYEFEEKQGFVAGTRDGKALLRTPVSGGGRLELVRLDPALWKRHLCAVLGRDLTKNERDGLPDGLPTTICPS</sequence>
<accession>A0A1H0ULX7</accession>
<feature type="domain" description="Novel STAND NTPase 1" evidence="2">
    <location>
        <begin position="229"/>
        <end position="623"/>
    </location>
</feature>
<dbReference type="InterPro" id="IPR011042">
    <property type="entry name" value="6-blade_b-propeller_TolB-like"/>
</dbReference>
<protein>
    <submittedName>
        <fullName evidence="3">AAA ATPase domain-containing protein</fullName>
    </submittedName>
</protein>
<dbReference type="InterPro" id="IPR049052">
    <property type="entry name" value="nSTAND1"/>
</dbReference>
<reference evidence="4" key="1">
    <citation type="submission" date="2016-10" db="EMBL/GenBank/DDBJ databases">
        <authorList>
            <person name="Varghese N."/>
            <person name="Submissions S."/>
        </authorList>
    </citation>
    <scope>NUCLEOTIDE SEQUENCE [LARGE SCALE GENOMIC DNA]</scope>
    <source>
        <strain evidence="4">DSM 46732</strain>
    </source>
</reference>
<dbReference type="SUPFAM" id="SSF52540">
    <property type="entry name" value="P-loop containing nucleoside triphosphate hydrolases"/>
    <property type="match status" value="1"/>
</dbReference>
<keyword evidence="1" id="KW-1133">Transmembrane helix</keyword>
<dbReference type="RefSeq" id="WP_092601626.1">
    <property type="nucleotide sequence ID" value="NZ_FNJR01000007.1"/>
</dbReference>
<evidence type="ECO:0000256" key="1">
    <source>
        <dbReference type="SAM" id="Phobius"/>
    </source>
</evidence>
<organism evidence="3 4">
    <name type="scientific">Actinopolyspora xinjiangensis</name>
    <dbReference type="NCBI Taxonomy" id="405564"/>
    <lineage>
        <taxon>Bacteria</taxon>
        <taxon>Bacillati</taxon>
        <taxon>Actinomycetota</taxon>
        <taxon>Actinomycetes</taxon>
        <taxon>Actinopolysporales</taxon>
        <taxon>Actinopolysporaceae</taxon>
        <taxon>Actinopolyspora</taxon>
    </lineage>
</organism>
<feature type="transmembrane region" description="Helical" evidence="1">
    <location>
        <begin position="668"/>
        <end position="690"/>
    </location>
</feature>
<dbReference type="InterPro" id="IPR027417">
    <property type="entry name" value="P-loop_NTPase"/>
</dbReference>